<organism evidence="9 10">
    <name type="scientific">Paenibacillus zeisoli</name>
    <dbReference type="NCBI Taxonomy" id="2496267"/>
    <lineage>
        <taxon>Bacteria</taxon>
        <taxon>Bacillati</taxon>
        <taxon>Bacillota</taxon>
        <taxon>Bacilli</taxon>
        <taxon>Bacillales</taxon>
        <taxon>Paenibacillaceae</taxon>
        <taxon>Paenibacillus</taxon>
    </lineage>
</organism>
<evidence type="ECO:0000313" key="9">
    <source>
        <dbReference type="EMBL" id="RUT36582.1"/>
    </source>
</evidence>
<dbReference type="GO" id="GO:0005886">
    <property type="term" value="C:plasma membrane"/>
    <property type="evidence" value="ECO:0007669"/>
    <property type="project" value="UniProtKB-SubCell"/>
</dbReference>
<evidence type="ECO:0000256" key="3">
    <source>
        <dbReference type="ARBA" id="ARBA00022448"/>
    </source>
</evidence>
<dbReference type="InterPro" id="IPR002549">
    <property type="entry name" value="AI-2E-like"/>
</dbReference>
<keyword evidence="10" id="KW-1185">Reference proteome</keyword>
<evidence type="ECO:0000256" key="6">
    <source>
        <dbReference type="ARBA" id="ARBA00022989"/>
    </source>
</evidence>
<protein>
    <submittedName>
        <fullName evidence="9">AI-2E family transporter</fullName>
    </submittedName>
</protein>
<dbReference type="PANTHER" id="PTHR21716">
    <property type="entry name" value="TRANSMEMBRANE PROTEIN"/>
    <property type="match status" value="1"/>
</dbReference>
<dbReference type="GO" id="GO:0055085">
    <property type="term" value="P:transmembrane transport"/>
    <property type="evidence" value="ECO:0007669"/>
    <property type="project" value="TreeGrafter"/>
</dbReference>
<feature type="transmembrane region" description="Helical" evidence="8">
    <location>
        <begin position="143"/>
        <end position="165"/>
    </location>
</feature>
<keyword evidence="5 8" id="KW-0812">Transmembrane</keyword>
<comment type="similarity">
    <text evidence="2">Belongs to the autoinducer-2 exporter (AI-2E) (TC 2.A.86) family.</text>
</comment>
<keyword evidence="3" id="KW-0813">Transport</keyword>
<proteinExistence type="inferred from homology"/>
<evidence type="ECO:0000256" key="5">
    <source>
        <dbReference type="ARBA" id="ARBA00022692"/>
    </source>
</evidence>
<dbReference type="OrthoDB" id="9793390at2"/>
<name>A0A3S1D429_9BACL</name>
<sequence>MLLTIVFLLHQVRFIFNPVVTLVEILIVPMTISGFLYYLLRPIVHYLDTRNVNRMLSVLLIYLSIAGIITIFFFVVWPPLTRQVQEFISNLPILLEGVKSHISAIQKSRFFSMIDAGNSQISTKITEYINGAVEMVTGYMTHFINFISDFIVIIGTVPIILYYMLKEDNRISPTVVRVMPKRFARDGAQVVSDIDAALSGFISGRIISALILAVMSFIGFWIVGLPYPLLLAIIGALFNFIPYVGAFLGAIPCLIVAYTVSPSMALWVLIIIIIAQQVEGNLIAPYIYGKTINIHPLTTVILLLIGGEYAGILGMILVIPVYMIIKIIAVRIYKLFLSEKVEEIVD</sequence>
<dbReference type="EMBL" id="RZNX01000001">
    <property type="protein sequence ID" value="RUT36582.1"/>
    <property type="molecule type" value="Genomic_DNA"/>
</dbReference>
<dbReference type="Proteomes" id="UP000272464">
    <property type="component" value="Unassembled WGS sequence"/>
</dbReference>
<feature type="transmembrane region" description="Helical" evidence="8">
    <location>
        <begin position="229"/>
        <end position="258"/>
    </location>
</feature>
<dbReference type="Pfam" id="PF01594">
    <property type="entry name" value="AI-2E_transport"/>
    <property type="match status" value="1"/>
</dbReference>
<feature type="transmembrane region" description="Helical" evidence="8">
    <location>
        <begin position="56"/>
        <end position="77"/>
    </location>
</feature>
<dbReference type="AlphaFoldDB" id="A0A3S1D429"/>
<comment type="subcellular location">
    <subcellularLocation>
        <location evidence="1">Cell membrane</location>
        <topology evidence="1">Multi-pass membrane protein</topology>
    </subcellularLocation>
</comment>
<feature type="transmembrane region" description="Helical" evidence="8">
    <location>
        <begin position="206"/>
        <end position="223"/>
    </location>
</feature>
<dbReference type="PANTHER" id="PTHR21716:SF53">
    <property type="entry name" value="PERMEASE PERM-RELATED"/>
    <property type="match status" value="1"/>
</dbReference>
<feature type="transmembrane region" description="Helical" evidence="8">
    <location>
        <begin position="24"/>
        <end position="44"/>
    </location>
</feature>
<evidence type="ECO:0000313" key="10">
    <source>
        <dbReference type="Proteomes" id="UP000272464"/>
    </source>
</evidence>
<evidence type="ECO:0000256" key="7">
    <source>
        <dbReference type="ARBA" id="ARBA00023136"/>
    </source>
</evidence>
<accession>A0A3S1D429</accession>
<feature type="transmembrane region" description="Helical" evidence="8">
    <location>
        <begin position="300"/>
        <end position="325"/>
    </location>
</feature>
<evidence type="ECO:0000256" key="1">
    <source>
        <dbReference type="ARBA" id="ARBA00004651"/>
    </source>
</evidence>
<keyword evidence="7 8" id="KW-0472">Membrane</keyword>
<comment type="caution">
    <text evidence="9">The sequence shown here is derived from an EMBL/GenBank/DDBJ whole genome shotgun (WGS) entry which is preliminary data.</text>
</comment>
<evidence type="ECO:0000256" key="2">
    <source>
        <dbReference type="ARBA" id="ARBA00009773"/>
    </source>
</evidence>
<reference evidence="9 10" key="1">
    <citation type="submission" date="2018-12" db="EMBL/GenBank/DDBJ databases">
        <authorList>
            <person name="Sun L."/>
            <person name="Chen Z."/>
        </authorList>
    </citation>
    <scope>NUCLEOTIDE SEQUENCE [LARGE SCALE GENOMIC DNA]</scope>
    <source>
        <strain evidence="9 10">3-5-3</strain>
    </source>
</reference>
<keyword evidence="4" id="KW-1003">Cell membrane</keyword>
<evidence type="ECO:0000256" key="8">
    <source>
        <dbReference type="SAM" id="Phobius"/>
    </source>
</evidence>
<feature type="transmembrane region" description="Helical" evidence="8">
    <location>
        <begin position="265"/>
        <end position="288"/>
    </location>
</feature>
<keyword evidence="6 8" id="KW-1133">Transmembrane helix</keyword>
<gene>
    <name evidence="9" type="ORF">EJP77_02335</name>
</gene>
<evidence type="ECO:0000256" key="4">
    <source>
        <dbReference type="ARBA" id="ARBA00022475"/>
    </source>
</evidence>